<evidence type="ECO:0000313" key="3">
    <source>
        <dbReference type="EMBL" id="MDA2814569.1"/>
    </source>
</evidence>
<keyword evidence="2" id="KW-0812">Transmembrane</keyword>
<feature type="transmembrane region" description="Helical" evidence="2">
    <location>
        <begin position="29"/>
        <end position="48"/>
    </location>
</feature>
<dbReference type="EMBL" id="JAQFWQ010000128">
    <property type="protein sequence ID" value="MDA2814569.1"/>
    <property type="molecule type" value="Genomic_DNA"/>
</dbReference>
<feature type="compositionally biased region" description="Basic and acidic residues" evidence="1">
    <location>
        <begin position="54"/>
        <end position="70"/>
    </location>
</feature>
<evidence type="ECO:0000256" key="2">
    <source>
        <dbReference type="SAM" id="Phobius"/>
    </source>
</evidence>
<evidence type="ECO:0000256" key="1">
    <source>
        <dbReference type="SAM" id="MobiDB-lite"/>
    </source>
</evidence>
<organism evidence="3 4">
    <name type="scientific">Nocardiopsis endophytica</name>
    <dbReference type="NCBI Taxonomy" id="3018445"/>
    <lineage>
        <taxon>Bacteria</taxon>
        <taxon>Bacillati</taxon>
        <taxon>Actinomycetota</taxon>
        <taxon>Actinomycetes</taxon>
        <taxon>Streptosporangiales</taxon>
        <taxon>Nocardiopsidaceae</taxon>
        <taxon>Nocardiopsis</taxon>
    </lineage>
</organism>
<keyword evidence="4" id="KW-1185">Reference proteome</keyword>
<keyword evidence="2" id="KW-0472">Membrane</keyword>
<dbReference type="RefSeq" id="WP_270690011.1">
    <property type="nucleotide sequence ID" value="NZ_JAQFWQ010000128.1"/>
</dbReference>
<feature type="compositionally biased region" description="Gly residues" evidence="1">
    <location>
        <begin position="71"/>
        <end position="85"/>
    </location>
</feature>
<feature type="region of interest" description="Disordered" evidence="1">
    <location>
        <begin position="54"/>
        <end position="85"/>
    </location>
</feature>
<dbReference type="Proteomes" id="UP001527866">
    <property type="component" value="Unassembled WGS sequence"/>
</dbReference>
<accession>A0ABT4UC64</accession>
<proteinExistence type="predicted"/>
<gene>
    <name evidence="3" type="ORF">O4J56_28255</name>
</gene>
<keyword evidence="2" id="KW-1133">Transmembrane helix</keyword>
<reference evidence="3 4" key="1">
    <citation type="submission" date="2023-01" db="EMBL/GenBank/DDBJ databases">
        <title>Draft genome sequence of Nocardiopsis sp. RSe5-2 isolated from halophytes.</title>
        <authorList>
            <person name="Duangmal K."/>
            <person name="Chantavorakit T."/>
        </authorList>
    </citation>
    <scope>NUCLEOTIDE SEQUENCE [LARGE SCALE GENOMIC DNA]</scope>
    <source>
        <strain evidence="3 4">RSe5-2</strain>
    </source>
</reference>
<feature type="transmembrane region" description="Helical" evidence="2">
    <location>
        <begin position="5"/>
        <end position="23"/>
    </location>
</feature>
<comment type="caution">
    <text evidence="3">The sequence shown here is derived from an EMBL/GenBank/DDBJ whole genome shotgun (WGS) entry which is preliminary data.</text>
</comment>
<evidence type="ECO:0000313" key="4">
    <source>
        <dbReference type="Proteomes" id="UP001527866"/>
    </source>
</evidence>
<sequence>MEFKAVIGLVLVAAGAVLALFFWDREFLWFQGGPLGALLVLLGVLDLADEFRRSRGRESRGPADGGRDGTGRGGDPSGASGNGRG</sequence>
<name>A0ABT4UC64_9ACTN</name>
<protein>
    <submittedName>
        <fullName evidence="3">Uncharacterized protein</fullName>
    </submittedName>
</protein>